<dbReference type="PANTHER" id="PTHR46730:SF4">
    <property type="entry name" value="POLYCYSTIC KIDNEY DISEASE PROTEIN 1-LIKE 1"/>
    <property type="match status" value="1"/>
</dbReference>
<comment type="subcellular location">
    <subcellularLocation>
        <location evidence="1">Membrane</location>
        <topology evidence="1">Multi-pass membrane protein</topology>
    </subcellularLocation>
</comment>
<feature type="domain" description="PKD" evidence="7">
    <location>
        <begin position="1033"/>
        <end position="1069"/>
    </location>
</feature>
<reference evidence="8" key="2">
    <citation type="submission" date="2023-04" db="EMBL/GenBank/DDBJ databases">
        <title>Paracnuella aquatica gen. nov., sp. nov., a member of the family Chitinophagaceae isolated from a hot spring.</title>
        <authorList>
            <person name="Wang C."/>
        </authorList>
    </citation>
    <scope>NUCLEOTIDE SEQUENCE</scope>
    <source>
        <strain evidence="8">LB-8</strain>
    </source>
</reference>
<dbReference type="Proteomes" id="UP001155483">
    <property type="component" value="Unassembled WGS sequence"/>
</dbReference>
<feature type="domain" description="PKD" evidence="7">
    <location>
        <begin position="707"/>
        <end position="763"/>
    </location>
</feature>
<feature type="domain" description="PKD" evidence="7">
    <location>
        <begin position="524"/>
        <end position="600"/>
    </location>
</feature>
<dbReference type="Pfam" id="PF18911">
    <property type="entry name" value="PKD_4"/>
    <property type="match status" value="14"/>
</dbReference>
<dbReference type="GO" id="GO:0006816">
    <property type="term" value="P:calcium ion transport"/>
    <property type="evidence" value="ECO:0007669"/>
    <property type="project" value="TreeGrafter"/>
</dbReference>
<feature type="domain" description="PKD" evidence="7">
    <location>
        <begin position="293"/>
        <end position="336"/>
    </location>
</feature>
<dbReference type="PROSITE" id="PS50093">
    <property type="entry name" value="PKD"/>
    <property type="match status" value="14"/>
</dbReference>
<keyword evidence="3" id="KW-0677">Repeat</keyword>
<feature type="signal peptide" evidence="6">
    <location>
        <begin position="1"/>
        <end position="22"/>
    </location>
</feature>
<keyword evidence="4" id="KW-1133">Transmembrane helix</keyword>
<feature type="domain" description="PKD" evidence="7">
    <location>
        <begin position="356"/>
        <end position="423"/>
    </location>
</feature>
<dbReference type="Pfam" id="PF13585">
    <property type="entry name" value="CHU_C"/>
    <property type="match status" value="1"/>
</dbReference>
<keyword evidence="6" id="KW-0732">Signal</keyword>
<feature type="chain" id="PRO_5040763034" evidence="6">
    <location>
        <begin position="23"/>
        <end position="1439"/>
    </location>
</feature>
<comment type="caution">
    <text evidence="8">The sequence shown here is derived from an EMBL/GenBank/DDBJ whole genome shotgun (WGS) entry which is preliminary data.</text>
</comment>
<dbReference type="InterPro" id="IPR013783">
    <property type="entry name" value="Ig-like_fold"/>
</dbReference>
<dbReference type="PANTHER" id="PTHR46730">
    <property type="entry name" value="POLYCYSTIN-1"/>
    <property type="match status" value="1"/>
</dbReference>
<dbReference type="SUPFAM" id="SSF49299">
    <property type="entry name" value="PKD domain"/>
    <property type="match status" value="15"/>
</dbReference>
<gene>
    <name evidence="8" type="ORF">OCK74_06090</name>
</gene>
<evidence type="ECO:0000256" key="4">
    <source>
        <dbReference type="ARBA" id="ARBA00022989"/>
    </source>
</evidence>
<evidence type="ECO:0000313" key="9">
    <source>
        <dbReference type="Proteomes" id="UP001155483"/>
    </source>
</evidence>
<dbReference type="NCBIfam" id="TIGR04131">
    <property type="entry name" value="Bac_Flav_CTERM"/>
    <property type="match status" value="1"/>
</dbReference>
<feature type="domain" description="PKD" evidence="7">
    <location>
        <begin position="439"/>
        <end position="520"/>
    </location>
</feature>
<feature type="domain" description="PKD" evidence="7">
    <location>
        <begin position="1111"/>
        <end position="1162"/>
    </location>
</feature>
<dbReference type="InterPro" id="IPR000601">
    <property type="entry name" value="PKD_dom"/>
</dbReference>
<sequence>MRHTKAFFLTLIAIFTSLCLWAQSPRADFSSDITSGCSPIIVNFQDKSSGNITSWKWDFGNGSTSTRQTPSTTFITAGTYTVKLVVSNANGSDSITKTAYITAYDVPNVNFSTDKTTSCAPGSIQFKDNSAAAPGTTNTSWQWEFGDGATATGQNTVHTYTNPGVYSVLLKVTNDKGCVKAFPKSNSITIYEGVAAAFSNTSPDLCRAPASVSFTNESAGQGTLTSTWIFGDGSTSRSQNPSHTYSREGSYSVSLIVSSSLGCSDTLTKDSAVKIGGTNSNFTNIDSLCATSNIRFSNTSMPAPVNYQWIFPDGTTSNEVYPVKKFGAPGSYTVKLVNDYENCRDTVAKTITISGKPTVGFTSPDTLNCQVPTTVIFQNSSNGAVSYEWLFGDGNSSTSPNPSNTYSTFGDYSVSLKATNAAGCFDSLTKVSYIKIQKPVISIENLPVKGCVPYTINPKAVVTSLDSVVNYQWNFGDGGTATGQLPSYTYTQQGTYDVTVTITTTKGCTETFTLNAAVKVGTKPKADFTADNTDVCASQPVKFTNLSPDPTDEYLWKFGDGGSSTLKEPAYQFKDTGKISVTLISYNNGCGDTLTKNNFVRIKPPISRFSYRPDCNNRLNYTFTDSSIGATSWTWNFGDGSPSVNGKNPAPHNFPRRGAFIISLTTTNAECSFTQTTVLRIVDQTPDFTTASQVGCKTYQPTFNPYSPVRITAFQWDFGNGKKSNILRPTTIYSTPGSYTVTLTTTDIYGCKDTRTKENFIRVNGPTAAFTSLANRHCIGQQTTFADSSKTDGTNPIVKWQWDFGDGTGQSSDQLPSYTYDTAGAFDVKLIVEDATGCKDSLTKNDYVQISSLKAAWEAVEQSCPKAPVTFRNTTMGTFASRWSFGDSTFSTRKSPSHAYADTGKYTISLVVFDSIGCRDTLTRENYLYIGKPVASFTANNLITYCSPFEARFTNTSQYYNSFVWSFLSGTSKTKDPITFFTKTGSYKINLTVTSPGGCKDSVSQTLQVKNVTDSKITYTPLEGCTPITVNMQTSDSLNAKFTWDFGDGNTVDTNVNKISHTYTDFGKFIPKVIIEEQCIAGLGGIDTIYVYGVDARFVVNKNLVCDTGIVAFTDSTVMNDRAQSYKWDFGDGGFSNQQSPVHFYNKLGAYTIRLDVQTQQGCTDSAFFSVVKVAQSPKIAIRGDTAICMGDYIQYQGNFTRSDTAVTRWLWQFPNGKRSAVQNPEVQWFPVPGDYRVRTLVTNSSGCMDSAFLPLHVKSKPTINMPPSLTFNNGPSLTIPATYSAGVTSYTWTPSEGLSCTNCPQPEVTTKFNTKYTVTVTDGNGCSNTDFVQIIVPCKNAEVFVPNSFSPNGDGSNDIFYVRGKGIDRVKTLRIFNRWGQVVFEKRDIQPNIENTQNGWDGKFNGAKPNPDVYIYQLEIYCENGEILRFEGNVALLL</sequence>
<evidence type="ECO:0000256" key="3">
    <source>
        <dbReference type="ARBA" id="ARBA00022737"/>
    </source>
</evidence>
<evidence type="ECO:0000256" key="2">
    <source>
        <dbReference type="ARBA" id="ARBA00022692"/>
    </source>
</evidence>
<dbReference type="GO" id="GO:0005886">
    <property type="term" value="C:plasma membrane"/>
    <property type="evidence" value="ECO:0007669"/>
    <property type="project" value="TreeGrafter"/>
</dbReference>
<evidence type="ECO:0000256" key="1">
    <source>
        <dbReference type="ARBA" id="ARBA00004141"/>
    </source>
</evidence>
<keyword evidence="9" id="KW-1185">Reference proteome</keyword>
<name>A0A9X3BHC7_9BACT</name>
<evidence type="ECO:0000256" key="5">
    <source>
        <dbReference type="ARBA" id="ARBA00023136"/>
    </source>
</evidence>
<feature type="domain" description="PKD" evidence="7">
    <location>
        <begin position="107"/>
        <end position="177"/>
    </location>
</feature>
<feature type="domain" description="PKD" evidence="7">
    <location>
        <begin position="208"/>
        <end position="273"/>
    </location>
</feature>
<evidence type="ECO:0000313" key="8">
    <source>
        <dbReference type="EMBL" id="MCU7548678.1"/>
    </source>
</evidence>
<evidence type="ECO:0000259" key="7">
    <source>
        <dbReference type="PROSITE" id="PS50093"/>
    </source>
</evidence>
<feature type="domain" description="PKD" evidence="7">
    <location>
        <begin position="25"/>
        <end position="103"/>
    </location>
</feature>
<feature type="domain" description="PKD" evidence="7">
    <location>
        <begin position="962"/>
        <end position="1009"/>
    </location>
</feature>
<protein>
    <submittedName>
        <fullName evidence="8">PKD domain-containing protein</fullName>
    </submittedName>
</protein>
<feature type="domain" description="PKD" evidence="7">
    <location>
        <begin position="882"/>
        <end position="917"/>
    </location>
</feature>
<feature type="domain" description="PKD" evidence="7">
    <location>
        <begin position="795"/>
        <end position="855"/>
    </location>
</feature>
<evidence type="ECO:0000256" key="6">
    <source>
        <dbReference type="SAM" id="SignalP"/>
    </source>
</evidence>
<feature type="domain" description="PKD" evidence="7">
    <location>
        <begin position="631"/>
        <end position="669"/>
    </location>
</feature>
<organism evidence="8 9">
    <name type="scientific">Paraflavisolibacter caeni</name>
    <dbReference type="NCBI Taxonomy" id="2982496"/>
    <lineage>
        <taxon>Bacteria</taxon>
        <taxon>Pseudomonadati</taxon>
        <taxon>Bacteroidota</taxon>
        <taxon>Chitinophagia</taxon>
        <taxon>Chitinophagales</taxon>
        <taxon>Chitinophagaceae</taxon>
        <taxon>Paraflavisolibacter</taxon>
    </lineage>
</organism>
<dbReference type="Gene3D" id="2.60.40.10">
    <property type="entry name" value="Immunoglobulins"/>
    <property type="match status" value="15"/>
</dbReference>
<keyword evidence="2" id="KW-0812">Transmembrane</keyword>
<dbReference type="FunFam" id="2.60.40.10:FF:000270">
    <property type="entry name" value="Cell surface protein"/>
    <property type="match status" value="1"/>
</dbReference>
<keyword evidence="5" id="KW-0472">Membrane</keyword>
<accession>A0A9X3BHC7</accession>
<dbReference type="GO" id="GO:0005261">
    <property type="term" value="F:monoatomic cation channel activity"/>
    <property type="evidence" value="ECO:0007669"/>
    <property type="project" value="TreeGrafter"/>
</dbReference>
<dbReference type="InterPro" id="IPR026341">
    <property type="entry name" value="T9SS_type_B"/>
</dbReference>
<reference evidence="8" key="1">
    <citation type="submission" date="2022-09" db="EMBL/GenBank/DDBJ databases">
        <authorList>
            <person name="Yuan C."/>
            <person name="Ke Z."/>
        </authorList>
    </citation>
    <scope>NUCLEOTIDE SEQUENCE</scope>
    <source>
        <strain evidence="8">LB-8</strain>
    </source>
</reference>
<dbReference type="EMBL" id="JAOTIF010000002">
    <property type="protein sequence ID" value="MCU7548678.1"/>
    <property type="molecule type" value="Genomic_DNA"/>
</dbReference>
<dbReference type="SMART" id="SM00089">
    <property type="entry name" value="PKD"/>
    <property type="match status" value="13"/>
</dbReference>
<dbReference type="RefSeq" id="WP_279296122.1">
    <property type="nucleotide sequence ID" value="NZ_JAOTIF010000002.1"/>
</dbReference>
<dbReference type="InterPro" id="IPR035986">
    <property type="entry name" value="PKD_dom_sf"/>
</dbReference>
<proteinExistence type="predicted"/>
<dbReference type="CDD" id="cd00146">
    <property type="entry name" value="PKD"/>
    <property type="match status" value="11"/>
</dbReference>
<dbReference type="InterPro" id="IPR022409">
    <property type="entry name" value="PKD/Chitinase_dom"/>
</dbReference>